<dbReference type="EMBL" id="PSYR01000001">
    <property type="protein sequence ID" value="RCN58508.1"/>
    <property type="molecule type" value="Genomic_DNA"/>
</dbReference>
<sequence>MISQQINLYHPIFRREPKLFSAGVMLRAWLALVALGLVAAAFDAWQVESLSGALANARQTEHAAVARLASADSVFGVGRARARLAALKRREQTLKGLGRFLRQSRRAEIGPAPVLVAMSRGVLPGLWITRFSLDRRQRALQLAGHSLRPALVPLFLHRVVAGPSLAGYRFRGLVITRARIAGRYRPYVDFTASTTSTAAKAHAPAPAAAKGAT</sequence>
<gene>
    <name evidence="2" type="ORF">C4900_01560</name>
</gene>
<evidence type="ECO:0008006" key="4">
    <source>
        <dbReference type="Google" id="ProtNLM"/>
    </source>
</evidence>
<reference evidence="2 3" key="1">
    <citation type="submission" date="2018-02" db="EMBL/GenBank/DDBJ databases">
        <title>Insights into the biology of acidophilic members of the Acidiferrobacteraceae family derived from comparative genomic analyses.</title>
        <authorList>
            <person name="Issotta F."/>
            <person name="Thyssen C."/>
            <person name="Mena C."/>
            <person name="Moya A."/>
            <person name="Bellenberg S."/>
            <person name="Sproer C."/>
            <person name="Covarrubias P.C."/>
            <person name="Sand W."/>
            <person name="Quatrini R."/>
            <person name="Vera M."/>
        </authorList>
    </citation>
    <scope>NUCLEOTIDE SEQUENCE [LARGE SCALE GENOMIC DNA]</scope>
    <source>
        <strain evidence="3">m-1</strain>
    </source>
</reference>
<keyword evidence="1" id="KW-0472">Membrane</keyword>
<evidence type="ECO:0000313" key="2">
    <source>
        <dbReference type="EMBL" id="RCN58508.1"/>
    </source>
</evidence>
<keyword evidence="1" id="KW-1133">Transmembrane helix</keyword>
<evidence type="ECO:0000313" key="3">
    <source>
        <dbReference type="Proteomes" id="UP000253250"/>
    </source>
</evidence>
<accession>A0A368HJ54</accession>
<proteinExistence type="predicted"/>
<protein>
    <recommendedName>
        <fullName evidence="4">Fimbrial assembly protein</fullName>
    </recommendedName>
</protein>
<comment type="caution">
    <text evidence="2">The sequence shown here is derived from an EMBL/GenBank/DDBJ whole genome shotgun (WGS) entry which is preliminary data.</text>
</comment>
<dbReference type="OrthoDB" id="6876592at2"/>
<organism evidence="2 3">
    <name type="scientific">Acidiferrobacter thiooxydans</name>
    <dbReference type="NCBI Taxonomy" id="163359"/>
    <lineage>
        <taxon>Bacteria</taxon>
        <taxon>Pseudomonadati</taxon>
        <taxon>Pseudomonadota</taxon>
        <taxon>Gammaproteobacteria</taxon>
        <taxon>Acidiferrobacterales</taxon>
        <taxon>Acidiferrobacteraceae</taxon>
        <taxon>Acidiferrobacter</taxon>
    </lineage>
</organism>
<evidence type="ECO:0000256" key="1">
    <source>
        <dbReference type="SAM" id="Phobius"/>
    </source>
</evidence>
<dbReference type="RefSeq" id="WP_114282186.1">
    <property type="nucleotide sequence ID" value="NZ_PSYR01000001.1"/>
</dbReference>
<keyword evidence="3" id="KW-1185">Reference proteome</keyword>
<keyword evidence="1" id="KW-0812">Transmembrane</keyword>
<name>A0A368HJ54_9GAMM</name>
<feature type="transmembrane region" description="Helical" evidence="1">
    <location>
        <begin position="20"/>
        <end position="42"/>
    </location>
</feature>
<dbReference type="AlphaFoldDB" id="A0A368HJ54"/>
<dbReference type="Proteomes" id="UP000253250">
    <property type="component" value="Unassembled WGS sequence"/>
</dbReference>